<name>A0ABD0U952_DENTH</name>
<comment type="caution">
    <text evidence="2">The sequence shown here is derived from an EMBL/GenBank/DDBJ whole genome shotgun (WGS) entry which is preliminary data.</text>
</comment>
<evidence type="ECO:0000313" key="2">
    <source>
        <dbReference type="EMBL" id="KAL0909065.1"/>
    </source>
</evidence>
<keyword evidence="1" id="KW-0812">Transmembrane</keyword>
<reference evidence="2 3" key="1">
    <citation type="journal article" date="2024" name="Plant Biotechnol. J.">
        <title>Dendrobium thyrsiflorum genome and its molecular insights into genes involved in important horticultural traits.</title>
        <authorList>
            <person name="Chen B."/>
            <person name="Wang J.Y."/>
            <person name="Zheng P.J."/>
            <person name="Li K.L."/>
            <person name="Liang Y.M."/>
            <person name="Chen X.F."/>
            <person name="Zhang C."/>
            <person name="Zhao X."/>
            <person name="He X."/>
            <person name="Zhang G.Q."/>
            <person name="Liu Z.J."/>
            <person name="Xu Q."/>
        </authorList>
    </citation>
    <scope>NUCLEOTIDE SEQUENCE [LARGE SCALE GENOMIC DNA]</scope>
    <source>
        <strain evidence="2">GZMU011</strain>
    </source>
</reference>
<gene>
    <name evidence="2" type="ORF">M5K25_023588</name>
</gene>
<keyword evidence="1" id="KW-1133">Transmembrane helix</keyword>
<dbReference type="Proteomes" id="UP001552299">
    <property type="component" value="Unassembled WGS sequence"/>
</dbReference>
<dbReference type="EMBL" id="JANQDX010000017">
    <property type="protein sequence ID" value="KAL0909065.1"/>
    <property type="molecule type" value="Genomic_DNA"/>
</dbReference>
<accession>A0ABD0U952</accession>
<dbReference type="AlphaFoldDB" id="A0ABD0U952"/>
<evidence type="ECO:0000313" key="3">
    <source>
        <dbReference type="Proteomes" id="UP001552299"/>
    </source>
</evidence>
<protein>
    <submittedName>
        <fullName evidence="2">Uncharacterized protein</fullName>
    </submittedName>
</protein>
<sequence length="184" mass="21164">MCNFRSERKGTSEKEAEKARARKFVICILRTEWVFNFIEQFSGPCKIIAFPLTRTSPSLAAHAPLAFCLHKMKMQCTNSLAYDRYQIGIPLQMAATKNKIESSSHETSLFHPSHWTAEIRCGFQGLCFVKLFIGLNLRCKIIFMLVKLESLSANAIFDLLFPVLLYLILQLNPYLSFFFGDQFF</sequence>
<feature type="transmembrane region" description="Helical" evidence="1">
    <location>
        <begin position="151"/>
        <end position="169"/>
    </location>
</feature>
<proteinExistence type="predicted"/>
<organism evidence="2 3">
    <name type="scientific">Dendrobium thyrsiflorum</name>
    <name type="common">Pinecone-like raceme dendrobium</name>
    <name type="synonym">Orchid</name>
    <dbReference type="NCBI Taxonomy" id="117978"/>
    <lineage>
        <taxon>Eukaryota</taxon>
        <taxon>Viridiplantae</taxon>
        <taxon>Streptophyta</taxon>
        <taxon>Embryophyta</taxon>
        <taxon>Tracheophyta</taxon>
        <taxon>Spermatophyta</taxon>
        <taxon>Magnoliopsida</taxon>
        <taxon>Liliopsida</taxon>
        <taxon>Asparagales</taxon>
        <taxon>Orchidaceae</taxon>
        <taxon>Epidendroideae</taxon>
        <taxon>Malaxideae</taxon>
        <taxon>Dendrobiinae</taxon>
        <taxon>Dendrobium</taxon>
    </lineage>
</organism>
<keyword evidence="1" id="KW-0472">Membrane</keyword>
<evidence type="ECO:0000256" key="1">
    <source>
        <dbReference type="SAM" id="Phobius"/>
    </source>
</evidence>
<keyword evidence="3" id="KW-1185">Reference proteome</keyword>